<dbReference type="EMBL" id="VSTG01000001">
    <property type="protein sequence ID" value="TYL60194.1"/>
    <property type="molecule type" value="Genomic_DNA"/>
</dbReference>
<evidence type="ECO:0000256" key="6">
    <source>
        <dbReference type="ARBA" id="ARBA00022741"/>
    </source>
</evidence>
<evidence type="ECO:0000256" key="5">
    <source>
        <dbReference type="ARBA" id="ARBA00022695"/>
    </source>
</evidence>
<keyword evidence="14" id="KW-1185">Reference proteome</keyword>
<proteinExistence type="inferred from homology"/>
<dbReference type="PANTHER" id="PTHR39321">
    <property type="entry name" value="NICOTINATE-NUCLEOTIDE ADENYLYLTRANSFERASE-RELATED"/>
    <property type="match status" value="1"/>
</dbReference>
<dbReference type="NCBIfam" id="TIGR00125">
    <property type="entry name" value="cyt_tran_rel"/>
    <property type="match status" value="1"/>
</dbReference>
<dbReference type="Proteomes" id="UP000049472">
    <property type="component" value="Unassembled WGS sequence"/>
</dbReference>
<dbReference type="CDD" id="cd02165">
    <property type="entry name" value="NMNAT"/>
    <property type="match status" value="1"/>
</dbReference>
<dbReference type="PANTHER" id="PTHR39321:SF3">
    <property type="entry name" value="PHOSPHOPANTETHEINE ADENYLYLTRANSFERASE"/>
    <property type="match status" value="1"/>
</dbReference>
<accession>A0A0M6WID8</accession>
<dbReference type="GO" id="GO:0004515">
    <property type="term" value="F:nicotinate-nucleotide adenylyltransferase activity"/>
    <property type="evidence" value="ECO:0007669"/>
    <property type="project" value="UniProtKB-UniRule"/>
</dbReference>
<evidence type="ECO:0000313" key="12">
    <source>
        <dbReference type="EMBL" id="CRL36491.1"/>
    </source>
</evidence>
<organism evidence="12 14">
    <name type="scientific">Agathobacter rectalis</name>
    <dbReference type="NCBI Taxonomy" id="39491"/>
    <lineage>
        <taxon>Bacteria</taxon>
        <taxon>Bacillati</taxon>
        <taxon>Bacillota</taxon>
        <taxon>Clostridia</taxon>
        <taxon>Lachnospirales</taxon>
        <taxon>Lachnospiraceae</taxon>
        <taxon>Agathobacter</taxon>
    </lineage>
</organism>
<comment type="pathway">
    <text evidence="2 10">Cofactor biosynthesis; NAD(+) biosynthesis; deamido-NAD(+) from nicotinate D-ribonucleotide: step 1/1.</text>
</comment>
<feature type="domain" description="Cytidyltransferase-like" evidence="11">
    <location>
        <begin position="5"/>
        <end position="172"/>
    </location>
</feature>
<evidence type="ECO:0000256" key="7">
    <source>
        <dbReference type="ARBA" id="ARBA00022840"/>
    </source>
</evidence>
<sequence length="208" mass="23853">MKTGIFGGAFDPIHKGHIYMAQKAMEEYSLDRILLVPSGHSPNKTENAMTAFSHRYNMCKLASEAVPGIEVSDIEIKDESTSYTYVTLQKLKALYPEDELYFIMGGDSLDYFESWMKPEIIAQTAIILVMVRENFPKQQMEEKIAHIKKQFWADIRLLKCDRMDVSSTQVRRLLRAKSQADGYRSPKGAEMFLDAAVMSYIQANNLYR</sequence>
<dbReference type="Gene3D" id="3.40.50.620">
    <property type="entry name" value="HUPs"/>
    <property type="match status" value="1"/>
</dbReference>
<keyword evidence="5 10" id="KW-0548">Nucleotidyltransferase</keyword>
<dbReference type="NCBIfam" id="TIGR00482">
    <property type="entry name" value="nicotinate (nicotinamide) nucleotide adenylyltransferase"/>
    <property type="match status" value="1"/>
</dbReference>
<evidence type="ECO:0000256" key="2">
    <source>
        <dbReference type="ARBA" id="ARBA00005019"/>
    </source>
</evidence>
<dbReference type="GO" id="GO:0009435">
    <property type="term" value="P:NAD+ biosynthetic process"/>
    <property type="evidence" value="ECO:0007669"/>
    <property type="project" value="UniProtKB-UniRule"/>
</dbReference>
<comment type="similarity">
    <text evidence="10">Belongs to the NadD family.</text>
</comment>
<keyword evidence="7 10" id="KW-0067">ATP-binding</keyword>
<dbReference type="Pfam" id="PF01467">
    <property type="entry name" value="CTP_transf_like"/>
    <property type="match status" value="1"/>
</dbReference>
<dbReference type="NCBIfam" id="NF000840">
    <property type="entry name" value="PRK00071.1-3"/>
    <property type="match status" value="1"/>
</dbReference>
<dbReference type="HAMAP" id="MF_00244">
    <property type="entry name" value="NaMN_adenylyltr"/>
    <property type="match status" value="1"/>
</dbReference>
<evidence type="ECO:0000313" key="15">
    <source>
        <dbReference type="Proteomes" id="UP000324325"/>
    </source>
</evidence>
<evidence type="ECO:0000313" key="14">
    <source>
        <dbReference type="Proteomes" id="UP000049472"/>
    </source>
</evidence>
<keyword evidence="8 10" id="KW-0520">NAD</keyword>
<evidence type="ECO:0000256" key="9">
    <source>
        <dbReference type="ARBA" id="ARBA00048721"/>
    </source>
</evidence>
<gene>
    <name evidence="10 13" type="primary">nadD</name>
    <name evidence="13" type="ORF">FYL37_00905</name>
    <name evidence="12" type="ORF">T1815_13491</name>
</gene>
<reference evidence="12" key="1">
    <citation type="submission" date="2015-05" db="EMBL/GenBank/DDBJ databases">
        <authorList>
            <person name="Wang D.B."/>
            <person name="Wang M."/>
        </authorList>
    </citation>
    <scope>NUCLEOTIDE SEQUENCE [LARGE SCALE GENOMIC DNA]</scope>
    <source>
        <strain evidence="12">T1-815</strain>
    </source>
</reference>
<dbReference type="SUPFAM" id="SSF52374">
    <property type="entry name" value="Nucleotidylyl transferase"/>
    <property type="match status" value="1"/>
</dbReference>
<dbReference type="EC" id="2.7.7.18" evidence="10"/>
<keyword evidence="4 10" id="KW-0808">Transferase</keyword>
<evidence type="ECO:0000313" key="13">
    <source>
        <dbReference type="EMBL" id="TYL60194.1"/>
    </source>
</evidence>
<comment type="function">
    <text evidence="1 10">Catalyzes the reversible adenylation of nicotinate mononucleotide (NaMN) to nicotinic acid adenine dinucleotide (NaAD).</text>
</comment>
<dbReference type="UniPathway" id="UPA00253">
    <property type="reaction ID" value="UER00332"/>
</dbReference>
<dbReference type="InterPro" id="IPR005248">
    <property type="entry name" value="NadD/NMNAT"/>
</dbReference>
<keyword evidence="6 10" id="KW-0547">Nucleotide-binding</keyword>
<evidence type="ECO:0000256" key="1">
    <source>
        <dbReference type="ARBA" id="ARBA00002324"/>
    </source>
</evidence>
<dbReference type="GO" id="GO:0005524">
    <property type="term" value="F:ATP binding"/>
    <property type="evidence" value="ECO:0007669"/>
    <property type="project" value="UniProtKB-KW"/>
</dbReference>
<dbReference type="Proteomes" id="UP000324325">
    <property type="component" value="Unassembled WGS sequence"/>
</dbReference>
<dbReference type="EMBL" id="CVRQ01000017">
    <property type="protein sequence ID" value="CRL36491.1"/>
    <property type="molecule type" value="Genomic_DNA"/>
</dbReference>
<name>A0A0M6WID8_9FIRM</name>
<evidence type="ECO:0000256" key="4">
    <source>
        <dbReference type="ARBA" id="ARBA00022679"/>
    </source>
</evidence>
<dbReference type="InterPro" id="IPR014729">
    <property type="entry name" value="Rossmann-like_a/b/a_fold"/>
</dbReference>
<evidence type="ECO:0000259" key="11">
    <source>
        <dbReference type="Pfam" id="PF01467"/>
    </source>
</evidence>
<dbReference type="AlphaFoldDB" id="A0A0M6WID8"/>
<reference evidence="14" key="2">
    <citation type="submission" date="2015-05" db="EMBL/GenBank/DDBJ databases">
        <authorList>
            <consortium name="Pathogen Informatics"/>
        </authorList>
    </citation>
    <scope>NUCLEOTIDE SEQUENCE [LARGE SCALE GENOMIC DNA]</scope>
    <source>
        <strain evidence="14">T1-815</strain>
    </source>
</reference>
<reference evidence="13 15" key="3">
    <citation type="submission" date="2019-08" db="EMBL/GenBank/DDBJ databases">
        <authorList>
            <person name="Duncan S."/>
            <person name="Walker A."/>
        </authorList>
    </citation>
    <scope>NUCLEOTIDE SEQUENCE [LARGE SCALE GENOMIC DNA]</scope>
    <source>
        <strain evidence="13 15">L2-21</strain>
    </source>
</reference>
<keyword evidence="3 10" id="KW-0662">Pyridine nucleotide biosynthesis</keyword>
<evidence type="ECO:0000256" key="3">
    <source>
        <dbReference type="ARBA" id="ARBA00022642"/>
    </source>
</evidence>
<dbReference type="RefSeq" id="WP_055061620.1">
    <property type="nucleotide sequence ID" value="NZ_CVRQ01000017.1"/>
</dbReference>
<reference evidence="13 15" key="4">
    <citation type="submission" date="2019-09" db="EMBL/GenBank/DDBJ databases">
        <title>Strain-level analysis of Eubacterium rectale using genomes from metagenomes.</title>
        <authorList>
            <person name="Karcher N."/>
            <person name="Segata N."/>
        </authorList>
    </citation>
    <scope>NUCLEOTIDE SEQUENCE [LARGE SCALE GENOMIC DNA]</scope>
    <source>
        <strain evidence="13 15">L2-21</strain>
    </source>
</reference>
<evidence type="ECO:0000256" key="10">
    <source>
        <dbReference type="HAMAP-Rule" id="MF_00244"/>
    </source>
</evidence>
<dbReference type="InterPro" id="IPR004821">
    <property type="entry name" value="Cyt_trans-like"/>
</dbReference>
<comment type="catalytic activity">
    <reaction evidence="9 10">
        <text>nicotinate beta-D-ribonucleotide + ATP + H(+) = deamido-NAD(+) + diphosphate</text>
        <dbReference type="Rhea" id="RHEA:22860"/>
        <dbReference type="ChEBI" id="CHEBI:15378"/>
        <dbReference type="ChEBI" id="CHEBI:30616"/>
        <dbReference type="ChEBI" id="CHEBI:33019"/>
        <dbReference type="ChEBI" id="CHEBI:57502"/>
        <dbReference type="ChEBI" id="CHEBI:58437"/>
        <dbReference type="EC" id="2.7.7.18"/>
    </reaction>
</comment>
<evidence type="ECO:0000256" key="8">
    <source>
        <dbReference type="ARBA" id="ARBA00023027"/>
    </source>
</evidence>
<protein>
    <recommendedName>
        <fullName evidence="10">Probable nicotinate-nucleotide adenylyltransferase</fullName>
        <ecNumber evidence="10">2.7.7.18</ecNumber>
    </recommendedName>
    <alternativeName>
        <fullName evidence="10">Deamido-NAD(+) diphosphorylase</fullName>
    </alternativeName>
    <alternativeName>
        <fullName evidence="10">Deamido-NAD(+) pyrophosphorylase</fullName>
    </alternativeName>
    <alternativeName>
        <fullName evidence="10">Nicotinate mononucleotide adenylyltransferase</fullName>
        <shortName evidence="10">NaMN adenylyltransferase</shortName>
    </alternativeName>
</protein>